<dbReference type="GO" id="GO:0003723">
    <property type="term" value="F:RNA binding"/>
    <property type="evidence" value="ECO:0007669"/>
    <property type="project" value="UniProtKB-UniRule"/>
</dbReference>
<dbReference type="InterPro" id="IPR051847">
    <property type="entry name" value="RNA_proc/Spliceosome_comp"/>
</dbReference>
<dbReference type="InterPro" id="IPR045844">
    <property type="entry name" value="RRM_Ist3-like"/>
</dbReference>
<dbReference type="CDD" id="cd12411">
    <property type="entry name" value="RRM_ist3_like"/>
    <property type="match status" value="1"/>
</dbReference>
<feature type="domain" description="RRM" evidence="3">
    <location>
        <begin position="31"/>
        <end position="109"/>
    </location>
</feature>
<evidence type="ECO:0000313" key="4">
    <source>
        <dbReference type="EMBL" id="EHN01872.1"/>
    </source>
</evidence>
<dbReference type="OrthoDB" id="2573941at2759"/>
<name>H0GWF5_SACCK</name>
<dbReference type="InterPro" id="IPR000504">
    <property type="entry name" value="RRM_dom"/>
</dbReference>
<reference evidence="4 5" key="1">
    <citation type="journal article" date="2012" name="FEMS Yeast Res.">
        <title>The genome sequence of the wine yeast VIN7 reveals an allotriploid hybrid genome with Saccharomyces cerevisiae and Saccharomyces kudriavzevii origins.</title>
        <authorList>
            <person name="Borneman A.R."/>
            <person name="Desany B.A."/>
            <person name="Riches D."/>
            <person name="Affourtit J.P."/>
            <person name="Forgan A.H."/>
            <person name="Pretorius I.S."/>
            <person name="Egholm M."/>
            <person name="Chambers P.J."/>
        </authorList>
    </citation>
    <scope>NUCLEOTIDE SEQUENCE [LARGE SCALE GENOMIC DNA]</scope>
    <source>
        <strain evidence="4 5">VIN7</strain>
    </source>
</reference>
<dbReference type="InterPro" id="IPR012677">
    <property type="entry name" value="Nucleotide-bd_a/b_plait_sf"/>
</dbReference>
<accession>H0GWF5</accession>
<evidence type="ECO:0000256" key="2">
    <source>
        <dbReference type="PROSITE-ProRule" id="PRU00176"/>
    </source>
</evidence>
<evidence type="ECO:0000256" key="1">
    <source>
        <dbReference type="ARBA" id="ARBA00022884"/>
    </source>
</evidence>
<sequence>MNKIREINDRELQSGILSPHLSWHSEYRDNAYVYIGNLNKELTEGDILTVFSEYGVPVDVMLSRDENTGESQGFAYLKYEDQRSTILAVDNLNGVKVGGRPLKIDHTFYRPKKTLRKYHEAVREELDQDKVFKDNAEKSITLNQKKPNQDSAFYPSYVLCSCRPFNV</sequence>
<comment type="caution">
    <text evidence="4">The sequence shown here is derived from an EMBL/GenBank/DDBJ whole genome shotgun (WGS) entry which is preliminary data.</text>
</comment>
<dbReference type="PANTHER" id="PTHR45880:SF1">
    <property type="entry name" value="RNA-BINDING MOTIF PROTEIN, X-LINKED 2"/>
    <property type="match status" value="1"/>
</dbReference>
<dbReference type="AlphaFoldDB" id="H0GWF5"/>
<dbReference type="GO" id="GO:0071013">
    <property type="term" value="C:catalytic step 2 spliceosome"/>
    <property type="evidence" value="ECO:0007669"/>
    <property type="project" value="TreeGrafter"/>
</dbReference>
<organism evidence="4 5">
    <name type="scientific">Saccharomyces cerevisiae x Saccharomyces kudriavzevii (strain VIN7)</name>
    <name type="common">Yeast</name>
    <dbReference type="NCBI Taxonomy" id="1095631"/>
    <lineage>
        <taxon>Eukaryota</taxon>
        <taxon>Fungi</taxon>
        <taxon>Dikarya</taxon>
        <taxon>Ascomycota</taxon>
        <taxon>Saccharomycotina</taxon>
        <taxon>Saccharomycetes</taxon>
        <taxon>Saccharomycetales</taxon>
        <taxon>Saccharomycetaceae</taxon>
        <taxon>Saccharomyces</taxon>
    </lineage>
</organism>
<dbReference type="GO" id="GO:0071011">
    <property type="term" value="C:precatalytic spliceosome"/>
    <property type="evidence" value="ECO:0007669"/>
    <property type="project" value="TreeGrafter"/>
</dbReference>
<dbReference type="PROSITE" id="PS50102">
    <property type="entry name" value="RRM"/>
    <property type="match status" value="1"/>
</dbReference>
<proteinExistence type="predicted"/>
<dbReference type="EMBL" id="AGVY01000258">
    <property type="protein sequence ID" value="EHN01872.1"/>
    <property type="molecule type" value="Genomic_DNA"/>
</dbReference>
<dbReference type="Gene3D" id="3.30.70.330">
    <property type="match status" value="1"/>
</dbReference>
<dbReference type="GO" id="GO:0000398">
    <property type="term" value="P:mRNA splicing, via spliceosome"/>
    <property type="evidence" value="ECO:0007669"/>
    <property type="project" value="InterPro"/>
</dbReference>
<keyword evidence="5" id="KW-1185">Reference proteome</keyword>
<gene>
    <name evidence="4" type="ORF">VIN7_7821</name>
</gene>
<evidence type="ECO:0000259" key="3">
    <source>
        <dbReference type="PROSITE" id="PS50102"/>
    </source>
</evidence>
<dbReference type="PANTHER" id="PTHR45880">
    <property type="entry name" value="RNA-BINDING MOTIF PROTEIN, X-LINKED 2"/>
    <property type="match status" value="1"/>
</dbReference>
<dbReference type="HOGENOM" id="CLU_045495_5_0_1"/>
<evidence type="ECO:0000313" key="5">
    <source>
        <dbReference type="Proteomes" id="UP000009009"/>
    </source>
</evidence>
<dbReference type="PhylomeDB" id="H0GWF5"/>
<keyword evidence="1 2" id="KW-0694">RNA-binding</keyword>
<dbReference type="SUPFAM" id="SSF54928">
    <property type="entry name" value="RNA-binding domain, RBD"/>
    <property type="match status" value="1"/>
</dbReference>
<dbReference type="Pfam" id="PF00076">
    <property type="entry name" value="RRM_1"/>
    <property type="match status" value="1"/>
</dbReference>
<dbReference type="SMART" id="SM00360">
    <property type="entry name" value="RRM"/>
    <property type="match status" value="1"/>
</dbReference>
<dbReference type="InterPro" id="IPR035979">
    <property type="entry name" value="RBD_domain_sf"/>
</dbReference>
<dbReference type="GO" id="GO:0005686">
    <property type="term" value="C:U2 snRNP"/>
    <property type="evidence" value="ECO:0007669"/>
    <property type="project" value="TreeGrafter"/>
</dbReference>
<dbReference type="Proteomes" id="UP000009009">
    <property type="component" value="Unassembled WGS sequence"/>
</dbReference>
<dbReference type="FunFam" id="3.30.70.330:FF:000609">
    <property type="entry name" value="U2 snRNP component IST3"/>
    <property type="match status" value="1"/>
</dbReference>
<protein>
    <submittedName>
        <fullName evidence="4">Ist3p</fullName>
    </submittedName>
</protein>